<dbReference type="Proteomes" id="UP000015524">
    <property type="component" value="Unassembled WGS sequence"/>
</dbReference>
<accession>T0G1C8</accession>
<gene>
    <name evidence="6" type="ORF">L485_21700</name>
</gene>
<proteinExistence type="predicted"/>
<evidence type="ECO:0000256" key="3">
    <source>
        <dbReference type="ARBA" id="ARBA00022989"/>
    </source>
</evidence>
<evidence type="ECO:0008006" key="8">
    <source>
        <dbReference type="Google" id="ProtNLM"/>
    </source>
</evidence>
<reference evidence="6 7" key="1">
    <citation type="journal article" date="2013" name="Genome Announc.">
        <title>Draft Genome Sequence of a Hexachlorocyclohexane-Degrading Bacterium, Sphingobium baderi Strain LL03T.</title>
        <authorList>
            <person name="Kaur J."/>
            <person name="Verma H."/>
            <person name="Tripathi C."/>
            <person name="Khurana J.P."/>
            <person name="Lal R."/>
        </authorList>
    </citation>
    <scope>NUCLEOTIDE SEQUENCE [LARGE SCALE GENOMIC DNA]</scope>
    <source>
        <strain evidence="6 7">LL03</strain>
    </source>
</reference>
<evidence type="ECO:0000256" key="2">
    <source>
        <dbReference type="ARBA" id="ARBA00022692"/>
    </source>
</evidence>
<dbReference type="InterPro" id="IPR043429">
    <property type="entry name" value="ArtM/GltK/GlnP/TcyL/YhdX-like"/>
</dbReference>
<dbReference type="SUPFAM" id="SSF161098">
    <property type="entry name" value="MetI-like"/>
    <property type="match status" value="1"/>
</dbReference>
<protein>
    <recommendedName>
        <fullName evidence="8">ABC transmembrane type-1 domain-containing protein</fullName>
    </recommendedName>
</protein>
<dbReference type="eggNOG" id="COG0765">
    <property type="taxonomic scope" value="Bacteria"/>
</dbReference>
<name>T0G1C8_9SPHN</name>
<sequence length="104" mass="11243">MLTALGTVFGFILGAALALARVSRSPLLARLSWSYVWLFRSIPLIVLLLPLNNLGYLYETVSVGVPFTGINFFSYSTTELISPFVAAVLGLTLNQAAFSSEIKA</sequence>
<dbReference type="PATRIC" id="fig|1114964.3.peg.4249"/>
<evidence type="ECO:0000256" key="4">
    <source>
        <dbReference type="ARBA" id="ARBA00023136"/>
    </source>
</evidence>
<evidence type="ECO:0000256" key="5">
    <source>
        <dbReference type="SAM" id="Phobius"/>
    </source>
</evidence>
<dbReference type="GO" id="GO:0055085">
    <property type="term" value="P:transmembrane transport"/>
    <property type="evidence" value="ECO:0007669"/>
    <property type="project" value="InterPro"/>
</dbReference>
<dbReference type="GO" id="GO:0005886">
    <property type="term" value="C:plasma membrane"/>
    <property type="evidence" value="ECO:0007669"/>
    <property type="project" value="TreeGrafter"/>
</dbReference>
<evidence type="ECO:0000313" key="7">
    <source>
        <dbReference type="Proteomes" id="UP000015524"/>
    </source>
</evidence>
<evidence type="ECO:0000313" key="6">
    <source>
        <dbReference type="EMBL" id="EQA97480.1"/>
    </source>
</evidence>
<comment type="subcellular location">
    <subcellularLocation>
        <location evidence="1">Membrane</location>
        <topology evidence="1">Multi-pass membrane protein</topology>
    </subcellularLocation>
</comment>
<organism evidence="6 7">
    <name type="scientific">Sphingobium baderi LL03</name>
    <dbReference type="NCBI Taxonomy" id="1114964"/>
    <lineage>
        <taxon>Bacteria</taxon>
        <taxon>Pseudomonadati</taxon>
        <taxon>Pseudomonadota</taxon>
        <taxon>Alphaproteobacteria</taxon>
        <taxon>Sphingomonadales</taxon>
        <taxon>Sphingomonadaceae</taxon>
        <taxon>Sphingobium</taxon>
    </lineage>
</organism>
<keyword evidence="2 5" id="KW-0812">Transmembrane</keyword>
<keyword evidence="4 5" id="KW-0472">Membrane</keyword>
<keyword evidence="7" id="KW-1185">Reference proteome</keyword>
<comment type="caution">
    <text evidence="6">The sequence shown here is derived from an EMBL/GenBank/DDBJ whole genome shotgun (WGS) entry which is preliminary data.</text>
</comment>
<dbReference type="PANTHER" id="PTHR30614">
    <property type="entry name" value="MEMBRANE COMPONENT OF AMINO ACID ABC TRANSPORTER"/>
    <property type="match status" value="1"/>
</dbReference>
<feature type="transmembrane region" description="Helical" evidence="5">
    <location>
        <begin position="30"/>
        <end position="49"/>
    </location>
</feature>
<dbReference type="EMBL" id="ATIB01000087">
    <property type="protein sequence ID" value="EQA97480.1"/>
    <property type="molecule type" value="Genomic_DNA"/>
</dbReference>
<feature type="transmembrane region" description="Helical" evidence="5">
    <location>
        <begin position="80"/>
        <end position="98"/>
    </location>
</feature>
<evidence type="ECO:0000256" key="1">
    <source>
        <dbReference type="ARBA" id="ARBA00004141"/>
    </source>
</evidence>
<dbReference type="GO" id="GO:0006865">
    <property type="term" value="P:amino acid transport"/>
    <property type="evidence" value="ECO:0007669"/>
    <property type="project" value="TreeGrafter"/>
</dbReference>
<dbReference type="PANTHER" id="PTHR30614:SF1">
    <property type="entry name" value="GLUTAMATE_ASPARTATE IMPORT PERMEASE PROTEIN GLTK"/>
    <property type="match status" value="1"/>
</dbReference>
<dbReference type="InterPro" id="IPR035906">
    <property type="entry name" value="MetI-like_sf"/>
</dbReference>
<dbReference type="Gene3D" id="1.10.3720.10">
    <property type="entry name" value="MetI-like"/>
    <property type="match status" value="1"/>
</dbReference>
<dbReference type="AlphaFoldDB" id="T0G1C8"/>
<keyword evidence="3 5" id="KW-1133">Transmembrane helix</keyword>